<dbReference type="Proteomes" id="UP001298681">
    <property type="component" value="Unassembled WGS sequence"/>
</dbReference>
<dbReference type="RefSeq" id="WP_191448726.1">
    <property type="nucleotide sequence ID" value="NZ_JAKNHQ010000007.1"/>
</dbReference>
<feature type="transmembrane region" description="Helical" evidence="7">
    <location>
        <begin position="321"/>
        <end position="340"/>
    </location>
</feature>
<proteinExistence type="predicted"/>
<comment type="subcellular location">
    <subcellularLocation>
        <location evidence="1">Cell membrane</location>
        <topology evidence="1">Multi-pass membrane protein</topology>
    </subcellularLocation>
</comment>
<name>A0ABS9MII6_9FIRM</name>
<dbReference type="InterPro" id="IPR002528">
    <property type="entry name" value="MATE_fam"/>
</dbReference>
<evidence type="ECO:0000313" key="8">
    <source>
        <dbReference type="EMBL" id="MCG4610614.1"/>
    </source>
</evidence>
<dbReference type="Pfam" id="PF01554">
    <property type="entry name" value="MatE"/>
    <property type="match status" value="2"/>
</dbReference>
<comment type="caution">
    <text evidence="8">The sequence shown here is derived from an EMBL/GenBank/DDBJ whole genome shotgun (WGS) entry which is preliminary data.</text>
</comment>
<feature type="transmembrane region" description="Helical" evidence="7">
    <location>
        <begin position="360"/>
        <end position="382"/>
    </location>
</feature>
<feature type="transmembrane region" description="Helical" evidence="7">
    <location>
        <begin position="143"/>
        <end position="165"/>
    </location>
</feature>
<feature type="transmembrane region" description="Helical" evidence="7">
    <location>
        <begin position="172"/>
        <end position="191"/>
    </location>
</feature>
<feature type="transmembrane region" description="Helical" evidence="7">
    <location>
        <begin position="53"/>
        <end position="80"/>
    </location>
</feature>
<keyword evidence="4 7" id="KW-0812">Transmembrane</keyword>
<dbReference type="InterPro" id="IPR048279">
    <property type="entry name" value="MdtK-like"/>
</dbReference>
<keyword evidence="9" id="KW-1185">Reference proteome</keyword>
<keyword evidence="5 7" id="KW-1133">Transmembrane helix</keyword>
<dbReference type="NCBIfam" id="TIGR00797">
    <property type="entry name" value="matE"/>
    <property type="match status" value="1"/>
</dbReference>
<keyword evidence="3" id="KW-1003">Cell membrane</keyword>
<protein>
    <submittedName>
        <fullName evidence="8">MATE family efflux transporter</fullName>
    </submittedName>
</protein>
<evidence type="ECO:0000256" key="1">
    <source>
        <dbReference type="ARBA" id="ARBA00004651"/>
    </source>
</evidence>
<evidence type="ECO:0000256" key="5">
    <source>
        <dbReference type="ARBA" id="ARBA00022989"/>
    </source>
</evidence>
<evidence type="ECO:0000256" key="2">
    <source>
        <dbReference type="ARBA" id="ARBA00022448"/>
    </source>
</evidence>
<dbReference type="InterPro" id="IPR052031">
    <property type="entry name" value="Membrane_Transporter-Flippase"/>
</dbReference>
<keyword evidence="2" id="KW-0813">Transport</keyword>
<evidence type="ECO:0000256" key="3">
    <source>
        <dbReference type="ARBA" id="ARBA00022475"/>
    </source>
</evidence>
<dbReference type="PANTHER" id="PTHR43549:SF3">
    <property type="entry name" value="MULTIDRUG RESISTANCE PROTEIN YPNP-RELATED"/>
    <property type="match status" value="1"/>
</dbReference>
<evidence type="ECO:0000313" key="9">
    <source>
        <dbReference type="Proteomes" id="UP001298681"/>
    </source>
</evidence>
<dbReference type="EMBL" id="JAKNHQ010000007">
    <property type="protein sequence ID" value="MCG4610614.1"/>
    <property type="molecule type" value="Genomic_DNA"/>
</dbReference>
<accession>A0ABS9MII6</accession>
<dbReference type="CDD" id="cd13138">
    <property type="entry name" value="MATE_yoeA_like"/>
    <property type="match status" value="1"/>
</dbReference>
<feature type="transmembrane region" description="Helical" evidence="7">
    <location>
        <begin position="418"/>
        <end position="439"/>
    </location>
</feature>
<evidence type="ECO:0000256" key="4">
    <source>
        <dbReference type="ARBA" id="ARBA00022692"/>
    </source>
</evidence>
<dbReference type="PIRSF" id="PIRSF006603">
    <property type="entry name" value="DinF"/>
    <property type="match status" value="1"/>
</dbReference>
<sequence length="467" mass="50848">MKKLRSNATDMTSGSPYRLLFLFTAPLLLGNVFQQLYNMVDSIVVGNFIGEKALAAVGTGFPITFMMSSLFMGLSTGATIMISQYYGARDIEQVRATVNTIYTSMMIGIIPLTIVGVLCSRPLLLLMNVPDDGTLDMADTYMVVIFVGMIGTLGFNINAGILQGLGDSRTSLLFLSIAAGINIVLDLVFTLCGMGVFGVAFATIIAQIASWLFGVYFINRHYTFLHIQLFKIQFQRSLFKKAIQLGIPSGIQQALFAVGIMAMQALVNSYGSTFTAGFNGANKIDTFVFLPIQSMSSAVTTYVGQNVGAARMERVRRGTRAGLILCVVASVAISVVVYPLSDVLMRMFSQSPDVIEAGVYYLHALLPFYFLCAILFILSAVLRGAGSMIVPMAASLLSLWLARVPIAYWIAGVWGKEFIYYSYPISWAIGILIVLVAYLHGGWKKKAIVAPTNREEQPADHLSPFAN</sequence>
<feature type="transmembrane region" description="Helical" evidence="7">
    <location>
        <begin position="197"/>
        <end position="218"/>
    </location>
</feature>
<gene>
    <name evidence="8" type="ORF">L0P57_06665</name>
</gene>
<dbReference type="PANTHER" id="PTHR43549">
    <property type="entry name" value="MULTIDRUG RESISTANCE PROTEIN YPNP-RELATED"/>
    <property type="match status" value="1"/>
</dbReference>
<keyword evidence="6 7" id="KW-0472">Membrane</keyword>
<reference evidence="8 9" key="1">
    <citation type="submission" date="2022-01" db="EMBL/GenBank/DDBJ databases">
        <title>Collection of gut derived symbiotic bacterial strains cultured from healthy donors.</title>
        <authorList>
            <person name="Lin H."/>
            <person name="Kohout C."/>
            <person name="Waligurski E."/>
            <person name="Pamer E.G."/>
        </authorList>
    </citation>
    <scope>NUCLEOTIDE SEQUENCE [LARGE SCALE GENOMIC DNA]</scope>
    <source>
        <strain evidence="8 9">DFI.7.58</strain>
    </source>
</reference>
<organism evidence="8 9">
    <name type="scientific">Anaeromassilibacillus senegalensis</name>
    <dbReference type="NCBI Taxonomy" id="1673717"/>
    <lineage>
        <taxon>Bacteria</taxon>
        <taxon>Bacillati</taxon>
        <taxon>Bacillota</taxon>
        <taxon>Clostridia</taxon>
        <taxon>Eubacteriales</taxon>
        <taxon>Acutalibacteraceae</taxon>
        <taxon>Anaeromassilibacillus</taxon>
    </lineage>
</organism>
<feature type="transmembrane region" description="Helical" evidence="7">
    <location>
        <begin position="101"/>
        <end position="123"/>
    </location>
</feature>
<evidence type="ECO:0000256" key="6">
    <source>
        <dbReference type="ARBA" id="ARBA00023136"/>
    </source>
</evidence>
<feature type="transmembrane region" description="Helical" evidence="7">
    <location>
        <begin position="389"/>
        <end position="412"/>
    </location>
</feature>
<evidence type="ECO:0000256" key="7">
    <source>
        <dbReference type="SAM" id="Phobius"/>
    </source>
</evidence>